<evidence type="ECO:0000313" key="2">
    <source>
        <dbReference type="EMBL" id="KAK7473344.1"/>
    </source>
</evidence>
<organism evidence="2 3">
    <name type="scientific">Batillaria attramentaria</name>
    <dbReference type="NCBI Taxonomy" id="370345"/>
    <lineage>
        <taxon>Eukaryota</taxon>
        <taxon>Metazoa</taxon>
        <taxon>Spiralia</taxon>
        <taxon>Lophotrochozoa</taxon>
        <taxon>Mollusca</taxon>
        <taxon>Gastropoda</taxon>
        <taxon>Caenogastropoda</taxon>
        <taxon>Sorbeoconcha</taxon>
        <taxon>Cerithioidea</taxon>
        <taxon>Batillariidae</taxon>
        <taxon>Batillaria</taxon>
    </lineage>
</organism>
<evidence type="ECO:0000256" key="1">
    <source>
        <dbReference type="SAM" id="MobiDB-lite"/>
    </source>
</evidence>
<keyword evidence="3" id="KW-1185">Reference proteome</keyword>
<dbReference type="Proteomes" id="UP001519460">
    <property type="component" value="Unassembled WGS sequence"/>
</dbReference>
<protein>
    <submittedName>
        <fullName evidence="2">Uncharacterized protein</fullName>
    </submittedName>
</protein>
<proteinExistence type="predicted"/>
<sequence>MPPHKNLSKLNKYQHQNEEKTTTDYEEDIDRIGLISGGRTPVKEKRRHNHERLYKHSREGTFSRGAQNAIIVIVSCFIHGPFSRVQETPYLKWVLFHYTALSLQRAKPITS</sequence>
<feature type="region of interest" description="Disordered" evidence="1">
    <location>
        <begin position="1"/>
        <end position="25"/>
    </location>
</feature>
<comment type="caution">
    <text evidence="2">The sequence shown here is derived from an EMBL/GenBank/DDBJ whole genome shotgun (WGS) entry which is preliminary data.</text>
</comment>
<evidence type="ECO:0000313" key="3">
    <source>
        <dbReference type="Proteomes" id="UP001519460"/>
    </source>
</evidence>
<accession>A0ABD0JEH5</accession>
<name>A0ABD0JEH5_9CAEN</name>
<gene>
    <name evidence="2" type="ORF">BaRGS_00035392</name>
</gene>
<dbReference type="EMBL" id="JACVVK020000473">
    <property type="protein sequence ID" value="KAK7473344.1"/>
    <property type="molecule type" value="Genomic_DNA"/>
</dbReference>
<dbReference type="AlphaFoldDB" id="A0ABD0JEH5"/>
<reference evidence="2 3" key="1">
    <citation type="journal article" date="2023" name="Sci. Data">
        <title>Genome assembly of the Korean intertidal mud-creeper Batillaria attramentaria.</title>
        <authorList>
            <person name="Patra A.K."/>
            <person name="Ho P.T."/>
            <person name="Jun S."/>
            <person name="Lee S.J."/>
            <person name="Kim Y."/>
            <person name="Won Y.J."/>
        </authorList>
    </citation>
    <scope>NUCLEOTIDE SEQUENCE [LARGE SCALE GENOMIC DNA]</scope>
    <source>
        <strain evidence="2">Wonlab-2016</strain>
    </source>
</reference>